<comment type="caution">
    <text evidence="1">The sequence shown here is derived from an EMBL/GenBank/DDBJ whole genome shotgun (WGS) entry which is preliminary data.</text>
</comment>
<organism evidence="1 2">
    <name type="scientific">Elysia crispata</name>
    <name type="common">lettuce slug</name>
    <dbReference type="NCBI Taxonomy" id="231223"/>
    <lineage>
        <taxon>Eukaryota</taxon>
        <taxon>Metazoa</taxon>
        <taxon>Spiralia</taxon>
        <taxon>Lophotrochozoa</taxon>
        <taxon>Mollusca</taxon>
        <taxon>Gastropoda</taxon>
        <taxon>Heterobranchia</taxon>
        <taxon>Euthyneura</taxon>
        <taxon>Panpulmonata</taxon>
        <taxon>Sacoglossa</taxon>
        <taxon>Placobranchoidea</taxon>
        <taxon>Plakobranchidae</taxon>
        <taxon>Elysia</taxon>
    </lineage>
</organism>
<sequence length="137" mass="15198">MEVSPVGSNSVISRGRVRVLQLQVCPALLSAISRELFRCGLDRRSRAMLAARAQDGWAPDKKDDNQAQKNLSFSSFSLPGDELTTTLQNGKRDTHAPIYEITWDDFRFCVLNSAPDQYEGEIAANCTATIKAYSLSR</sequence>
<name>A0AAE0ZMG3_9GAST</name>
<keyword evidence="2" id="KW-1185">Reference proteome</keyword>
<dbReference type="EMBL" id="JAWDGP010003665">
    <property type="protein sequence ID" value="KAK3771963.1"/>
    <property type="molecule type" value="Genomic_DNA"/>
</dbReference>
<evidence type="ECO:0000313" key="1">
    <source>
        <dbReference type="EMBL" id="KAK3771963.1"/>
    </source>
</evidence>
<protein>
    <submittedName>
        <fullName evidence="1">Uncharacterized protein</fullName>
    </submittedName>
</protein>
<dbReference type="Proteomes" id="UP001283361">
    <property type="component" value="Unassembled WGS sequence"/>
</dbReference>
<proteinExistence type="predicted"/>
<accession>A0AAE0ZMG3</accession>
<dbReference type="AlphaFoldDB" id="A0AAE0ZMG3"/>
<gene>
    <name evidence="1" type="ORF">RRG08_011876</name>
</gene>
<reference evidence="1" key="1">
    <citation type="journal article" date="2023" name="G3 (Bethesda)">
        <title>A reference genome for the long-term kleptoplast-retaining sea slug Elysia crispata morphotype clarki.</title>
        <authorList>
            <person name="Eastman K.E."/>
            <person name="Pendleton A.L."/>
            <person name="Shaikh M.A."/>
            <person name="Suttiyut T."/>
            <person name="Ogas R."/>
            <person name="Tomko P."/>
            <person name="Gavelis G."/>
            <person name="Widhalm J.R."/>
            <person name="Wisecaver J.H."/>
        </authorList>
    </citation>
    <scope>NUCLEOTIDE SEQUENCE</scope>
    <source>
        <strain evidence="1">ECLA1</strain>
    </source>
</reference>
<evidence type="ECO:0000313" key="2">
    <source>
        <dbReference type="Proteomes" id="UP001283361"/>
    </source>
</evidence>